<proteinExistence type="predicted"/>
<sequence length="1174" mass="128842">MNKAPSWGVQTKPSEKEQNNLRYTMDFDPSFAGYIFPVLAPGATPTTGNFNHNVLQTPKTATFPSHFQDAFSTPQTHSYAIPQQPQYALMSPIQGPPSSADTLRSNYYAHVQAHGHQAVHPPPQVGPQHSVISPGQAHGFQPSPMQDGSHGSFDSNQMQTPPPTRGTSFRKSQQPVQVAFGTPSTIASRRFLQTPQQPALQSNLAADQQHTPVQFPQLQFSPDMYQHTNMGPASAPVMPQTQLLWAQMQSPHAMVQPSPLGDPFGSTTTQQMQWPAPSPVQQEMAQIPPFSTPAMTSFSVQPPHPRPASAVPLAQPQQLFFAVPATSASLDPSLIYSSPVRPIVRSSSRSSRSKPQSLAAGSKRKDSDATSQQPRDSTSPTTSITDISGPGLRRSNTTGTTKAQPVQQSLRPAEPLSRSNSFTQVPRTTSPLKRVGRTPLGRISERNSKRASVILTVDENGMARTQTLGAEPESPTKSIRNRYPGLFDSDTEEDDSDTSEEPRSRSTSSAFARNDERKSKAARLDPPVENLEGIDLPRSSSRASSKGVTPSRAAIAAAAQLRKQSSVRRTSRNASIKRNPMTSSTASLNSLIDSAPMDVGMEPQQAKAGSMRFTRADLHPHHDWATITPAPPKRQDLQSQQGWTAMSLDHQPITPQNQSSYVGGFRPAYTPMQPPPMLVRCICGVETDRGRYKQLTTGDVEALAPAFSDAPQYNSDAMIDYECETKKLISTLPSHLKNAHPWLSGACGLHKYLNTILIDDLWRAILHDINQETKEIWQPLNEQGKLTPAQQYYFEHFHEGWYTPYMKCSGCCLMMAGQNYDLLTVIGAITQATLSSRHWKKSRRLYFLECLMRGRVARHHADGAVRKMFNLGVQFRTLREDFLSANANGQAIDEAVAKYQTGRTGQVENPKPDLKQAPKHKSLAAEVSNTLSTFFDPGSMPGATTVQPPPVPPMPPVVNRKPVPTRPATRPETFREPSWPSAGQTLLTPNAEITQRVSQHNLREDAGLGIVQPTPVVSSVYSQGTDGDWEDFDSNDEAAPSPLTPRPAIRNTEIIEMYQYPRQDQTAEASSSAPMARPSTPHPEAGRTLKPRFSQLKLAPIWVPRDRYGDKNDQDPPKTSVLWKRRMSQMPVSASSRDTGGEVGGSERTKDAPVPGDAGDALGWDGLYGSDRWI</sequence>
<feature type="compositionally biased region" description="Low complexity" evidence="1">
    <location>
        <begin position="1156"/>
        <end position="1174"/>
    </location>
</feature>
<dbReference type="AlphaFoldDB" id="A0A6G1L909"/>
<feature type="region of interest" description="Disordered" evidence="1">
    <location>
        <begin position="1105"/>
        <end position="1174"/>
    </location>
</feature>
<feature type="compositionally biased region" description="Basic and acidic residues" evidence="1">
    <location>
        <begin position="513"/>
        <end position="523"/>
    </location>
</feature>
<feature type="region of interest" description="Disordered" evidence="1">
    <location>
        <begin position="114"/>
        <end position="175"/>
    </location>
</feature>
<feature type="compositionally biased region" description="Low complexity" evidence="1">
    <location>
        <begin position="376"/>
        <end position="388"/>
    </location>
</feature>
<feature type="non-terminal residue" evidence="2">
    <location>
        <position position="1"/>
    </location>
</feature>
<feature type="region of interest" description="Disordered" evidence="1">
    <location>
        <begin position="1019"/>
        <end position="1046"/>
    </location>
</feature>
<evidence type="ECO:0000256" key="1">
    <source>
        <dbReference type="SAM" id="MobiDB-lite"/>
    </source>
</evidence>
<feature type="compositionally biased region" description="Polar residues" evidence="1">
    <location>
        <begin position="152"/>
        <end position="175"/>
    </location>
</feature>
<feature type="region of interest" description="Disordered" evidence="1">
    <location>
        <begin position="343"/>
        <end position="586"/>
    </location>
</feature>
<name>A0A6G1L909_9PEZI</name>
<feature type="compositionally biased region" description="Acidic residues" evidence="1">
    <location>
        <begin position="1027"/>
        <end position="1036"/>
    </location>
</feature>
<organism evidence="2 3">
    <name type="scientific">Teratosphaeria nubilosa</name>
    <dbReference type="NCBI Taxonomy" id="161662"/>
    <lineage>
        <taxon>Eukaryota</taxon>
        <taxon>Fungi</taxon>
        <taxon>Dikarya</taxon>
        <taxon>Ascomycota</taxon>
        <taxon>Pezizomycotina</taxon>
        <taxon>Dothideomycetes</taxon>
        <taxon>Dothideomycetidae</taxon>
        <taxon>Mycosphaerellales</taxon>
        <taxon>Teratosphaeriaceae</taxon>
        <taxon>Teratosphaeria</taxon>
    </lineage>
</organism>
<gene>
    <name evidence="2" type="ORF">EJ03DRAFT_382696</name>
</gene>
<reference evidence="2" key="1">
    <citation type="journal article" date="2020" name="Stud. Mycol.">
        <title>101 Dothideomycetes genomes: a test case for predicting lifestyles and emergence of pathogens.</title>
        <authorList>
            <person name="Haridas S."/>
            <person name="Albert R."/>
            <person name="Binder M."/>
            <person name="Bloem J."/>
            <person name="Labutti K."/>
            <person name="Salamov A."/>
            <person name="Andreopoulos B."/>
            <person name="Baker S."/>
            <person name="Barry K."/>
            <person name="Bills G."/>
            <person name="Bluhm B."/>
            <person name="Cannon C."/>
            <person name="Castanera R."/>
            <person name="Culley D."/>
            <person name="Daum C."/>
            <person name="Ezra D."/>
            <person name="Gonzalez J."/>
            <person name="Henrissat B."/>
            <person name="Kuo A."/>
            <person name="Liang C."/>
            <person name="Lipzen A."/>
            <person name="Lutzoni F."/>
            <person name="Magnuson J."/>
            <person name="Mondo S."/>
            <person name="Nolan M."/>
            <person name="Ohm R."/>
            <person name="Pangilinan J."/>
            <person name="Park H.-J."/>
            <person name="Ramirez L."/>
            <person name="Alfaro M."/>
            <person name="Sun H."/>
            <person name="Tritt A."/>
            <person name="Yoshinaga Y."/>
            <person name="Zwiers L.-H."/>
            <person name="Turgeon B."/>
            <person name="Goodwin S."/>
            <person name="Spatafora J."/>
            <person name="Crous P."/>
            <person name="Grigoriev I."/>
        </authorList>
    </citation>
    <scope>NUCLEOTIDE SEQUENCE</scope>
    <source>
        <strain evidence="2">CBS 116005</strain>
    </source>
</reference>
<feature type="compositionally biased region" description="Polar residues" evidence="1">
    <location>
        <begin position="572"/>
        <end position="586"/>
    </location>
</feature>
<feature type="compositionally biased region" description="Polar residues" evidence="1">
    <location>
        <begin position="417"/>
        <end position="431"/>
    </location>
</feature>
<dbReference type="Proteomes" id="UP000799436">
    <property type="component" value="Unassembled WGS sequence"/>
</dbReference>
<evidence type="ECO:0000313" key="2">
    <source>
        <dbReference type="EMBL" id="KAF2769357.1"/>
    </source>
</evidence>
<evidence type="ECO:0000313" key="3">
    <source>
        <dbReference type="Proteomes" id="UP000799436"/>
    </source>
</evidence>
<feature type="compositionally biased region" description="Acidic residues" evidence="1">
    <location>
        <begin position="489"/>
        <end position="499"/>
    </location>
</feature>
<feature type="compositionally biased region" description="Polar residues" evidence="1">
    <location>
        <begin position="394"/>
        <end position="410"/>
    </location>
</feature>
<accession>A0A6G1L909</accession>
<keyword evidence="3" id="KW-1185">Reference proteome</keyword>
<feature type="compositionally biased region" description="Pro residues" evidence="1">
    <location>
        <begin position="947"/>
        <end position="956"/>
    </location>
</feature>
<feature type="region of interest" description="Disordered" evidence="1">
    <location>
        <begin position="946"/>
        <end position="985"/>
    </location>
</feature>
<dbReference type="EMBL" id="ML995834">
    <property type="protein sequence ID" value="KAF2769357.1"/>
    <property type="molecule type" value="Genomic_DNA"/>
</dbReference>
<dbReference type="OrthoDB" id="436852at2759"/>
<feature type="region of interest" description="Disordered" evidence="1">
    <location>
        <begin position="1063"/>
        <end position="1093"/>
    </location>
</feature>
<feature type="compositionally biased region" description="Polar residues" evidence="1">
    <location>
        <begin position="538"/>
        <end position="548"/>
    </location>
</feature>
<feature type="compositionally biased region" description="Basic and acidic residues" evidence="1">
    <location>
        <begin position="1105"/>
        <end position="1116"/>
    </location>
</feature>
<protein>
    <submittedName>
        <fullName evidence="2">Uncharacterized protein</fullName>
    </submittedName>
</protein>
<feature type="compositionally biased region" description="Polar residues" evidence="1">
    <location>
        <begin position="1063"/>
        <end position="1073"/>
    </location>
</feature>